<evidence type="ECO:0000256" key="8">
    <source>
        <dbReference type="ARBA" id="ARBA00022968"/>
    </source>
</evidence>
<keyword evidence="7" id="KW-0256">Endoplasmic reticulum</keyword>
<keyword evidence="13" id="KW-0325">Glycoprotein</keyword>
<keyword evidence="3" id="KW-0328">Glycosyltransferase</keyword>
<evidence type="ECO:0000256" key="6">
    <source>
        <dbReference type="ARBA" id="ARBA00022723"/>
    </source>
</evidence>
<keyword evidence="5" id="KW-0812">Transmembrane</keyword>
<keyword evidence="16" id="KW-1185">Reference proteome</keyword>
<gene>
    <name evidence="15" type="ORF">JHL22_10990</name>
</gene>
<dbReference type="PANTHER" id="PTHR46025">
    <property type="entry name" value="XYLOSYLTRANSFERASE OXT"/>
    <property type="match status" value="1"/>
</dbReference>
<dbReference type="Pfam" id="PF02485">
    <property type="entry name" value="Branch"/>
    <property type="match status" value="1"/>
</dbReference>
<evidence type="ECO:0000256" key="11">
    <source>
        <dbReference type="ARBA" id="ARBA00023136"/>
    </source>
</evidence>
<evidence type="ECO:0000256" key="3">
    <source>
        <dbReference type="ARBA" id="ARBA00022676"/>
    </source>
</evidence>
<evidence type="ECO:0000256" key="10">
    <source>
        <dbReference type="ARBA" id="ARBA00023034"/>
    </source>
</evidence>
<dbReference type="InterPro" id="IPR003406">
    <property type="entry name" value="Glyco_trans_14"/>
</dbReference>
<keyword evidence="6" id="KW-0479">Metal-binding</keyword>
<keyword evidence="12" id="KW-1015">Disulfide bond</keyword>
<evidence type="ECO:0000313" key="15">
    <source>
        <dbReference type="EMBL" id="MBK1781743.1"/>
    </source>
</evidence>
<evidence type="ECO:0000256" key="4">
    <source>
        <dbReference type="ARBA" id="ARBA00022679"/>
    </source>
</evidence>
<keyword evidence="9" id="KW-1133">Transmembrane helix</keyword>
<dbReference type="PANTHER" id="PTHR46025:SF3">
    <property type="entry name" value="XYLOSYLTRANSFERASE OXT"/>
    <property type="match status" value="1"/>
</dbReference>
<evidence type="ECO:0000256" key="13">
    <source>
        <dbReference type="ARBA" id="ARBA00023180"/>
    </source>
</evidence>
<comment type="caution">
    <text evidence="15">The sequence shown here is derived from an EMBL/GenBank/DDBJ whole genome shotgun (WGS) entry which is preliminary data.</text>
</comment>
<keyword evidence="4" id="KW-0808">Transferase</keyword>
<evidence type="ECO:0000256" key="14">
    <source>
        <dbReference type="ARBA" id="ARBA00042865"/>
    </source>
</evidence>
<evidence type="ECO:0000256" key="5">
    <source>
        <dbReference type="ARBA" id="ARBA00022692"/>
    </source>
</evidence>
<accession>A0ABS1EES1</accession>
<organism evidence="15 16">
    <name type="scientific">Advenella mandrilli</name>
    <dbReference type="NCBI Taxonomy" id="2800330"/>
    <lineage>
        <taxon>Bacteria</taxon>
        <taxon>Pseudomonadati</taxon>
        <taxon>Pseudomonadota</taxon>
        <taxon>Betaproteobacteria</taxon>
        <taxon>Burkholderiales</taxon>
        <taxon>Alcaligenaceae</taxon>
    </lineage>
</organism>
<comment type="subcellular location">
    <subcellularLocation>
        <location evidence="2">Endoplasmic reticulum membrane</location>
        <topology evidence="2">Single-pass type II membrane protein</topology>
    </subcellularLocation>
    <subcellularLocation>
        <location evidence="1">Golgi apparatus membrane</location>
        <topology evidence="1">Single-pass type II membrane protein</topology>
    </subcellularLocation>
</comment>
<keyword evidence="10" id="KW-0333">Golgi apparatus</keyword>
<keyword evidence="8" id="KW-0735">Signal-anchor</keyword>
<evidence type="ECO:0000256" key="12">
    <source>
        <dbReference type="ARBA" id="ARBA00023157"/>
    </source>
</evidence>
<dbReference type="EMBL" id="JAENGP010000012">
    <property type="protein sequence ID" value="MBK1781743.1"/>
    <property type="molecule type" value="Genomic_DNA"/>
</dbReference>
<dbReference type="InterPro" id="IPR043538">
    <property type="entry name" value="XYLT"/>
</dbReference>
<name>A0ABS1EES1_9BURK</name>
<dbReference type="Proteomes" id="UP000635316">
    <property type="component" value="Unassembled WGS sequence"/>
</dbReference>
<protein>
    <recommendedName>
        <fullName evidence="14">Peptide O-xylosyltransferase</fullName>
    </recommendedName>
</protein>
<evidence type="ECO:0000256" key="1">
    <source>
        <dbReference type="ARBA" id="ARBA00004323"/>
    </source>
</evidence>
<evidence type="ECO:0000256" key="7">
    <source>
        <dbReference type="ARBA" id="ARBA00022824"/>
    </source>
</evidence>
<reference evidence="15 16" key="1">
    <citation type="submission" date="2020-12" db="EMBL/GenBank/DDBJ databases">
        <authorList>
            <person name="Lu T."/>
            <person name="Wang Q."/>
            <person name="Han X."/>
        </authorList>
    </citation>
    <scope>NUCLEOTIDE SEQUENCE [LARGE SCALE GENOMIC DNA]</scope>
    <source>
        <strain evidence="15 16">WQ 585</strain>
    </source>
</reference>
<evidence type="ECO:0000313" key="16">
    <source>
        <dbReference type="Proteomes" id="UP000635316"/>
    </source>
</evidence>
<keyword evidence="11" id="KW-0472">Membrane</keyword>
<evidence type="ECO:0000256" key="2">
    <source>
        <dbReference type="ARBA" id="ARBA00004648"/>
    </source>
</evidence>
<sequence>MFIYAIQCHKLTNPLIFTINYLLKDPNNIIIIHVDAKTNHTDFLNIKNIFQKNDQLIFIEDRVEVFWGSFSQIEATLKLMRKAISYKFKYFSLISGDDIPILKTSEMNKFLSESYEKKIEFIGINTNNDAPNRIQFKYPKYFHNKDHSLKAKILRKIFIKYANIFNKIDISELPSLYKGSSWFTISYEAIDYIFNYLEKNKQYKKKFLHSLCADEVFFQTILFNSNFKNKTYGLGILKDCDMAMRYIDWEKGPDFPRSLDKSDFTSIKTSGMLFARKISSNISLKELEENFI</sequence>
<dbReference type="RefSeq" id="WP_200237252.1">
    <property type="nucleotide sequence ID" value="NZ_JAENGP010000012.1"/>
</dbReference>
<proteinExistence type="predicted"/>
<evidence type="ECO:0000256" key="9">
    <source>
        <dbReference type="ARBA" id="ARBA00022989"/>
    </source>
</evidence>